<gene>
    <name evidence="3" type="ORF">TcWFU_003512</name>
</gene>
<dbReference type="EMBL" id="JAKROA010000003">
    <property type="protein sequence ID" value="KAL5108740.1"/>
    <property type="molecule type" value="Genomic_DNA"/>
</dbReference>
<accession>A0ABR4QGI2</accession>
<evidence type="ECO:0000313" key="4">
    <source>
        <dbReference type="Proteomes" id="UP001651158"/>
    </source>
</evidence>
<organism evidence="3 4">
    <name type="scientific">Taenia crassiceps</name>
    <dbReference type="NCBI Taxonomy" id="6207"/>
    <lineage>
        <taxon>Eukaryota</taxon>
        <taxon>Metazoa</taxon>
        <taxon>Spiralia</taxon>
        <taxon>Lophotrochozoa</taxon>
        <taxon>Platyhelminthes</taxon>
        <taxon>Cestoda</taxon>
        <taxon>Eucestoda</taxon>
        <taxon>Cyclophyllidea</taxon>
        <taxon>Taeniidae</taxon>
        <taxon>Taenia</taxon>
    </lineage>
</organism>
<feature type="compositionally biased region" description="Basic and acidic residues" evidence="1">
    <location>
        <begin position="365"/>
        <end position="374"/>
    </location>
</feature>
<dbReference type="PANTHER" id="PTHR12162:SF0">
    <property type="entry name" value="NIBRIN"/>
    <property type="match status" value="1"/>
</dbReference>
<dbReference type="InterPro" id="IPR040227">
    <property type="entry name" value="Nibrin-rel"/>
</dbReference>
<feature type="region of interest" description="Disordered" evidence="1">
    <location>
        <begin position="393"/>
        <end position="430"/>
    </location>
</feature>
<dbReference type="InterPro" id="IPR032429">
    <property type="entry name" value="Nibrin_BRCT2"/>
</dbReference>
<keyword evidence="4" id="KW-1185">Reference proteome</keyword>
<feature type="region of interest" description="Disordered" evidence="1">
    <location>
        <begin position="357"/>
        <end position="376"/>
    </location>
</feature>
<dbReference type="PANTHER" id="PTHR12162">
    <property type="entry name" value="NIBRIN-RELATED"/>
    <property type="match status" value="1"/>
</dbReference>
<dbReference type="InterPro" id="IPR043014">
    <property type="entry name" value="Nibrin_BRCT2_sf"/>
</dbReference>
<proteinExistence type="predicted"/>
<evidence type="ECO:0000313" key="3">
    <source>
        <dbReference type="EMBL" id="KAL5108740.1"/>
    </source>
</evidence>
<comment type="caution">
    <text evidence="3">The sequence shown here is derived from an EMBL/GenBank/DDBJ whole genome shotgun (WGS) entry which is preliminary data.</text>
</comment>
<reference evidence="3 4" key="1">
    <citation type="journal article" date="2022" name="Front. Cell. Infect. Microbiol.">
        <title>The Genomes of Two Strains of Taenia crassiceps the Animal Model for the Study of Human Cysticercosis.</title>
        <authorList>
            <person name="Bobes R.J."/>
            <person name="Estrada K."/>
            <person name="Rios-Valencia D.G."/>
            <person name="Calderon-Gallegos A."/>
            <person name="de la Torre P."/>
            <person name="Carrero J.C."/>
            <person name="Sanchez-Flores A."/>
            <person name="Laclette J.P."/>
        </authorList>
    </citation>
    <scope>NUCLEOTIDE SEQUENCE [LARGE SCALE GENOMIC DNA]</scope>
    <source>
        <strain evidence="3">WFUcys</strain>
    </source>
</reference>
<evidence type="ECO:0000259" key="2">
    <source>
        <dbReference type="Pfam" id="PF16508"/>
    </source>
</evidence>
<dbReference type="Gene3D" id="3.40.50.10980">
    <property type="entry name" value="Nibrin, BRCT2 domain"/>
    <property type="match status" value="1"/>
</dbReference>
<name>A0ABR4QGI2_9CEST</name>
<feature type="domain" description="Nibrin second BRCT" evidence="2">
    <location>
        <begin position="87"/>
        <end position="192"/>
    </location>
</feature>
<evidence type="ECO:0000256" key="1">
    <source>
        <dbReference type="SAM" id="MobiDB-lite"/>
    </source>
</evidence>
<feature type="region of interest" description="Disordered" evidence="1">
    <location>
        <begin position="293"/>
        <end position="340"/>
    </location>
</feature>
<protein>
    <recommendedName>
        <fullName evidence="2">Nibrin second BRCT domain-containing protein</fullName>
    </recommendedName>
</protein>
<sequence length="546" mass="59979">MRVSYPEEAVDADSHMVPDLKIMDVSRFGTLLNGSRIARNVVTSVPPDSNITFGAMPGVTVATLVAVKIFAILIVPDSDASKFYANPKRRLVFDGKTFVFLAGSKFQRFCFLLNLTNAKSVCIAETLSSDRQYFMNIFASVSDPCVLYETGNATPELDLAYSVLKEDFNRRPILEQEIALAIIESSCENYCNATCPCPISNTRRLLNYPVGYKSWDLEMPSATISKGGSNLKRFRENVGSDNEVVEINESKLKRRCGQAPLLLPSTLFDKPKGATRRPRTSVPDICRTNTFAISQNSSSVPEKDKNPQSGFRLGLGKPKVPVDGNLEDDSGKDDPLLEAFGSMPSLSSVLKERRSLSSYQASSEKSNDGSDANRKPHVLAPLLENPDTSLDLTTQEQENPAPDICRPPQSSSTNGFLSKGKDKQPISTDGSDVNVKTKVCALVNSAVLPRKLSRPEAEPPAVDFKRFVKVWPTCHKEALSGRRGNIPKSKSPVRITLVPFVPNSKVSAELPKWHPGDGPSQSLNEDTALINKLFDEITALPRVRRR</sequence>
<dbReference type="Pfam" id="PF16508">
    <property type="entry name" value="NIBRIN_BRCT_II"/>
    <property type="match status" value="1"/>
</dbReference>
<dbReference type="Proteomes" id="UP001651158">
    <property type="component" value="Unassembled WGS sequence"/>
</dbReference>